<comment type="caution">
    <text evidence="1">The sequence shown here is derived from an EMBL/GenBank/DDBJ whole genome shotgun (WGS) entry which is preliminary data.</text>
</comment>
<evidence type="ECO:0000313" key="2">
    <source>
        <dbReference type="Proteomes" id="UP000054995"/>
    </source>
</evidence>
<dbReference type="EMBL" id="JYDT01000261">
    <property type="protein sequence ID" value="KRY81126.1"/>
    <property type="molecule type" value="Genomic_DNA"/>
</dbReference>
<proteinExistence type="predicted"/>
<gene>
    <name evidence="1" type="ORF">T4D_12131</name>
</gene>
<protein>
    <submittedName>
        <fullName evidence="1">Uncharacterized protein</fullName>
    </submittedName>
</protein>
<sequence>MFTVTRGALGCRLVVSACGSTQPPQEHKSTLVEEFEVSPPYPLYMQLFNLFGYQILLLSSPPAADSPRMCFSWFSQFFNVIPGFHFALVINS</sequence>
<evidence type="ECO:0000313" key="1">
    <source>
        <dbReference type="EMBL" id="KRY81126.1"/>
    </source>
</evidence>
<keyword evidence="2" id="KW-1185">Reference proteome</keyword>
<dbReference type="Proteomes" id="UP000054995">
    <property type="component" value="Unassembled WGS sequence"/>
</dbReference>
<reference evidence="1 2" key="1">
    <citation type="submission" date="2015-01" db="EMBL/GenBank/DDBJ databases">
        <title>Evolution of Trichinella species and genotypes.</title>
        <authorList>
            <person name="Korhonen P.K."/>
            <person name="Edoardo P."/>
            <person name="Giuseppe L.R."/>
            <person name="Gasser R.B."/>
        </authorList>
    </citation>
    <scope>NUCLEOTIDE SEQUENCE [LARGE SCALE GENOMIC DNA]</scope>
    <source>
        <strain evidence="1">ISS470</strain>
    </source>
</reference>
<organism evidence="1 2">
    <name type="scientific">Trichinella pseudospiralis</name>
    <name type="common">Parasitic roundworm</name>
    <dbReference type="NCBI Taxonomy" id="6337"/>
    <lineage>
        <taxon>Eukaryota</taxon>
        <taxon>Metazoa</taxon>
        <taxon>Ecdysozoa</taxon>
        <taxon>Nematoda</taxon>
        <taxon>Enoplea</taxon>
        <taxon>Dorylaimia</taxon>
        <taxon>Trichinellida</taxon>
        <taxon>Trichinellidae</taxon>
        <taxon>Trichinella</taxon>
    </lineage>
</organism>
<name>A0A0V1F4N0_TRIPS</name>
<accession>A0A0V1F4N0</accession>
<dbReference type="AlphaFoldDB" id="A0A0V1F4N0"/>